<feature type="transmembrane region" description="Helical" evidence="5">
    <location>
        <begin position="262"/>
        <end position="283"/>
    </location>
</feature>
<dbReference type="RefSeq" id="WP_143554262.1">
    <property type="nucleotide sequence ID" value="NZ_VJWA01000001.1"/>
</dbReference>
<dbReference type="PANTHER" id="PTHR23508:SF10">
    <property type="entry name" value="CARBOXYLIC ACID TRANSPORTER PROTEIN HOMOLOG"/>
    <property type="match status" value="1"/>
</dbReference>
<feature type="transmembrane region" description="Helical" evidence="5">
    <location>
        <begin position="298"/>
        <end position="316"/>
    </location>
</feature>
<organism evidence="7 8">
    <name type="scientific">Glacieibacterium frigidum</name>
    <dbReference type="NCBI Taxonomy" id="2593303"/>
    <lineage>
        <taxon>Bacteria</taxon>
        <taxon>Pseudomonadati</taxon>
        <taxon>Pseudomonadota</taxon>
        <taxon>Alphaproteobacteria</taxon>
        <taxon>Sphingomonadales</taxon>
        <taxon>Sphingosinicellaceae</taxon>
        <taxon>Glacieibacterium</taxon>
    </lineage>
</organism>
<comment type="subcellular location">
    <subcellularLocation>
        <location evidence="1">Membrane</location>
        <topology evidence="1">Multi-pass membrane protein</topology>
    </subcellularLocation>
</comment>
<dbReference type="PROSITE" id="PS50850">
    <property type="entry name" value="MFS"/>
    <property type="match status" value="1"/>
</dbReference>
<evidence type="ECO:0000256" key="5">
    <source>
        <dbReference type="SAM" id="Phobius"/>
    </source>
</evidence>
<gene>
    <name evidence="7" type="ORF">FMM06_00430</name>
</gene>
<evidence type="ECO:0000259" key="6">
    <source>
        <dbReference type="PROSITE" id="PS50850"/>
    </source>
</evidence>
<dbReference type="InterPro" id="IPR011701">
    <property type="entry name" value="MFS"/>
</dbReference>
<evidence type="ECO:0000256" key="4">
    <source>
        <dbReference type="ARBA" id="ARBA00023136"/>
    </source>
</evidence>
<feature type="domain" description="Major facilitator superfamily (MFS) profile" evidence="6">
    <location>
        <begin position="32"/>
        <end position="455"/>
    </location>
</feature>
<protein>
    <submittedName>
        <fullName evidence="7">MFS transporter</fullName>
    </submittedName>
</protein>
<dbReference type="EMBL" id="VJWA01000001">
    <property type="protein sequence ID" value="TRW16718.1"/>
    <property type="molecule type" value="Genomic_DNA"/>
</dbReference>
<evidence type="ECO:0000313" key="8">
    <source>
        <dbReference type="Proteomes" id="UP000317894"/>
    </source>
</evidence>
<dbReference type="CDD" id="cd17316">
    <property type="entry name" value="MFS_SV2_like"/>
    <property type="match status" value="1"/>
</dbReference>
<dbReference type="PROSITE" id="PS00216">
    <property type="entry name" value="SUGAR_TRANSPORT_1"/>
    <property type="match status" value="1"/>
</dbReference>
<feature type="transmembrane region" description="Helical" evidence="5">
    <location>
        <begin position="98"/>
        <end position="117"/>
    </location>
</feature>
<feature type="transmembrane region" description="Helical" evidence="5">
    <location>
        <begin position="158"/>
        <end position="178"/>
    </location>
</feature>
<name>A0A552UEQ6_9SPHN</name>
<reference evidence="7 8" key="1">
    <citation type="submission" date="2019-07" db="EMBL/GenBank/DDBJ databases">
        <title>Novel species isolated from glacier.</title>
        <authorList>
            <person name="Liu Q."/>
            <person name="Xin Y.-H."/>
        </authorList>
    </citation>
    <scope>NUCLEOTIDE SEQUENCE [LARGE SCALE GENOMIC DNA]</scope>
    <source>
        <strain evidence="7 8">LB1R16</strain>
    </source>
</reference>
<feature type="transmembrane region" description="Helical" evidence="5">
    <location>
        <begin position="328"/>
        <end position="347"/>
    </location>
</feature>
<dbReference type="AlphaFoldDB" id="A0A552UEQ6"/>
<comment type="caution">
    <text evidence="7">The sequence shown here is derived from an EMBL/GenBank/DDBJ whole genome shotgun (WGS) entry which is preliminary data.</text>
</comment>
<accession>A0A552UEQ6</accession>
<feature type="transmembrane region" description="Helical" evidence="5">
    <location>
        <begin position="184"/>
        <end position="207"/>
    </location>
</feature>
<proteinExistence type="predicted"/>
<keyword evidence="3 5" id="KW-1133">Transmembrane helix</keyword>
<dbReference type="GO" id="GO:0046943">
    <property type="term" value="F:carboxylic acid transmembrane transporter activity"/>
    <property type="evidence" value="ECO:0007669"/>
    <property type="project" value="TreeGrafter"/>
</dbReference>
<dbReference type="OrthoDB" id="9784658at2"/>
<evidence type="ECO:0000256" key="1">
    <source>
        <dbReference type="ARBA" id="ARBA00004141"/>
    </source>
</evidence>
<dbReference type="Proteomes" id="UP000317894">
    <property type="component" value="Unassembled WGS sequence"/>
</dbReference>
<feature type="transmembrane region" description="Helical" evidence="5">
    <location>
        <begin position="63"/>
        <end position="86"/>
    </location>
</feature>
<keyword evidence="8" id="KW-1185">Reference proteome</keyword>
<dbReference type="Pfam" id="PF07690">
    <property type="entry name" value="MFS_1"/>
    <property type="match status" value="1"/>
</dbReference>
<feature type="transmembrane region" description="Helical" evidence="5">
    <location>
        <begin position="29"/>
        <end position="57"/>
    </location>
</feature>
<keyword evidence="4 5" id="KW-0472">Membrane</keyword>
<evidence type="ECO:0000256" key="2">
    <source>
        <dbReference type="ARBA" id="ARBA00022692"/>
    </source>
</evidence>
<evidence type="ECO:0000256" key="3">
    <source>
        <dbReference type="ARBA" id="ARBA00022989"/>
    </source>
</evidence>
<keyword evidence="2 5" id="KW-0812">Transmembrane</keyword>
<dbReference type="InterPro" id="IPR036259">
    <property type="entry name" value="MFS_trans_sf"/>
</dbReference>
<feature type="transmembrane region" description="Helical" evidence="5">
    <location>
        <begin position="397"/>
        <end position="416"/>
    </location>
</feature>
<feature type="transmembrane region" description="Helical" evidence="5">
    <location>
        <begin position="428"/>
        <end position="452"/>
    </location>
</feature>
<feature type="transmembrane region" description="Helical" evidence="5">
    <location>
        <begin position="353"/>
        <end position="376"/>
    </location>
</feature>
<dbReference type="SUPFAM" id="SSF103473">
    <property type="entry name" value="MFS general substrate transporter"/>
    <property type="match status" value="1"/>
</dbReference>
<dbReference type="InterPro" id="IPR005829">
    <property type="entry name" value="Sugar_transporter_CS"/>
</dbReference>
<dbReference type="Gene3D" id="1.20.1250.20">
    <property type="entry name" value="MFS general substrate transporter like domains"/>
    <property type="match status" value="1"/>
</dbReference>
<dbReference type="InterPro" id="IPR020846">
    <property type="entry name" value="MFS_dom"/>
</dbReference>
<dbReference type="PANTHER" id="PTHR23508">
    <property type="entry name" value="CARBOXYLIC ACID TRANSPORTER PROTEIN HOMOLOG"/>
    <property type="match status" value="1"/>
</dbReference>
<sequence>MTATPPPRTAADADAFFDAIDNAPLTDRFWLAVGLLMLVSVFDYFDFFIVGFVISVVGPAWQLTYAQTSIVLLSAGLGSIVGALVLGPISDRFGRKPMLIGAVALCAISSGAVGFIADGSWQLFAVLRFLAGFGISGATLASITIAVEITPTRVRTMLTSAMIVPVSFGILAAAALSSTMLPVIGWRGLAMIGFVPLVLLIPCMFFVPESVRWLVVRGRAREAHAVAAHQLRQPALPPAPAKLDSRVDASRWSDIYADPRRFWFVVLMWVGFSAASYGVYLWGPTILSLVLGVTPSEAAGMFVMVGLAGIAGRIAFSVVPQFIGRRRAGQLIGFGIALALGAAAFSSDALVGALPLLLICLIVGAVFFDGGAVNLGPMPTELFPARLAARGTGLGQAANGAGRIIGPLVLALIAGANNVVTPAATKSAVVPGFLFLAACGLVVGLAFTFLGIETHGRRLALEDPAADGKS</sequence>
<feature type="transmembrane region" description="Helical" evidence="5">
    <location>
        <begin position="123"/>
        <end position="146"/>
    </location>
</feature>
<dbReference type="GO" id="GO:0005886">
    <property type="term" value="C:plasma membrane"/>
    <property type="evidence" value="ECO:0007669"/>
    <property type="project" value="TreeGrafter"/>
</dbReference>
<evidence type="ECO:0000313" key="7">
    <source>
        <dbReference type="EMBL" id="TRW16718.1"/>
    </source>
</evidence>